<comment type="caution">
    <text evidence="2">The sequence shown here is derived from an EMBL/GenBank/DDBJ whole genome shotgun (WGS) entry which is preliminary data.</text>
</comment>
<keyword evidence="3" id="KW-1185">Reference proteome</keyword>
<organism evidence="2 3">
    <name type="scientific">Lachnospira hominis</name>
    <name type="common">ex Liu et al. 2021</name>
    <dbReference type="NCBI Taxonomy" id="2763051"/>
    <lineage>
        <taxon>Bacteria</taxon>
        <taxon>Bacillati</taxon>
        <taxon>Bacillota</taxon>
        <taxon>Clostridia</taxon>
        <taxon>Lachnospirales</taxon>
        <taxon>Lachnospiraceae</taxon>
        <taxon>Lachnospira</taxon>
    </lineage>
</organism>
<sequence>MTVRYVKLWKRLLDMGLKRTDLISRAGISSNVLAKLGRDEFVAMESISKICKALNCDVGDIMEMIDEENINNNGKETHSN</sequence>
<evidence type="ECO:0000313" key="2">
    <source>
        <dbReference type="EMBL" id="MBC5681783.1"/>
    </source>
</evidence>
<dbReference type="Gene3D" id="1.10.260.40">
    <property type="entry name" value="lambda repressor-like DNA-binding domains"/>
    <property type="match status" value="1"/>
</dbReference>
<evidence type="ECO:0000259" key="1">
    <source>
        <dbReference type="Pfam" id="PF13443"/>
    </source>
</evidence>
<dbReference type="RefSeq" id="WP_186837401.1">
    <property type="nucleotide sequence ID" value="NZ_JACOPD010000010.1"/>
</dbReference>
<protein>
    <submittedName>
        <fullName evidence="2">Helix-turn-helix transcriptional regulator</fullName>
    </submittedName>
</protein>
<reference evidence="2 3" key="1">
    <citation type="submission" date="2020-08" db="EMBL/GenBank/DDBJ databases">
        <title>Genome public.</title>
        <authorList>
            <person name="Liu C."/>
            <person name="Sun Q."/>
        </authorList>
    </citation>
    <scope>NUCLEOTIDE SEQUENCE [LARGE SCALE GENOMIC DNA]</scope>
    <source>
        <strain evidence="2 3">NSJ-43</strain>
    </source>
</reference>
<evidence type="ECO:0000313" key="3">
    <source>
        <dbReference type="Proteomes" id="UP000628463"/>
    </source>
</evidence>
<accession>A0ABR7G411</accession>
<gene>
    <name evidence="2" type="ORF">H8S01_12555</name>
</gene>
<dbReference type="EMBL" id="JACOPD010000010">
    <property type="protein sequence ID" value="MBC5681783.1"/>
    <property type="molecule type" value="Genomic_DNA"/>
</dbReference>
<dbReference type="Pfam" id="PF13443">
    <property type="entry name" value="HTH_26"/>
    <property type="match status" value="1"/>
</dbReference>
<name>A0ABR7G411_9FIRM</name>
<dbReference type="InterPro" id="IPR001387">
    <property type="entry name" value="Cro/C1-type_HTH"/>
</dbReference>
<proteinExistence type="predicted"/>
<dbReference type="InterPro" id="IPR010982">
    <property type="entry name" value="Lambda_DNA-bd_dom_sf"/>
</dbReference>
<dbReference type="SUPFAM" id="SSF47413">
    <property type="entry name" value="lambda repressor-like DNA-binding domains"/>
    <property type="match status" value="1"/>
</dbReference>
<dbReference type="Proteomes" id="UP000628463">
    <property type="component" value="Unassembled WGS sequence"/>
</dbReference>
<feature type="domain" description="HTH cro/C1-type" evidence="1">
    <location>
        <begin position="7"/>
        <end position="67"/>
    </location>
</feature>